<dbReference type="Gene3D" id="2.60.40.200">
    <property type="entry name" value="Superoxide dismutase, copper/zinc binding domain"/>
    <property type="match status" value="1"/>
</dbReference>
<protein>
    <submittedName>
        <fullName evidence="4">Uncharacterized protein</fullName>
    </submittedName>
</protein>
<feature type="chain" id="PRO_5037846697" evidence="2">
    <location>
        <begin position="21"/>
        <end position="905"/>
    </location>
</feature>
<evidence type="ECO:0000256" key="2">
    <source>
        <dbReference type="SAM" id="SignalP"/>
    </source>
</evidence>
<evidence type="ECO:0000313" key="4">
    <source>
        <dbReference type="WBParaSite" id="PSAMB.scaffold1415size31776.g12996.t1"/>
    </source>
</evidence>
<dbReference type="GO" id="GO:0006801">
    <property type="term" value="P:superoxide metabolic process"/>
    <property type="evidence" value="ECO:0007669"/>
    <property type="project" value="InterPro"/>
</dbReference>
<dbReference type="GO" id="GO:0046872">
    <property type="term" value="F:metal ion binding"/>
    <property type="evidence" value="ECO:0007669"/>
    <property type="project" value="InterPro"/>
</dbReference>
<proteinExistence type="predicted"/>
<feature type="signal peptide" evidence="2">
    <location>
        <begin position="1"/>
        <end position="20"/>
    </location>
</feature>
<organism evidence="3 4">
    <name type="scientific">Plectus sambesii</name>
    <dbReference type="NCBI Taxonomy" id="2011161"/>
    <lineage>
        <taxon>Eukaryota</taxon>
        <taxon>Metazoa</taxon>
        <taxon>Ecdysozoa</taxon>
        <taxon>Nematoda</taxon>
        <taxon>Chromadorea</taxon>
        <taxon>Plectida</taxon>
        <taxon>Plectina</taxon>
        <taxon>Plectoidea</taxon>
        <taxon>Plectidae</taxon>
        <taxon>Plectus</taxon>
    </lineage>
</organism>
<accession>A0A914V0C0</accession>
<keyword evidence="2" id="KW-0732">Signal</keyword>
<keyword evidence="1" id="KW-1133">Transmembrane helix</keyword>
<dbReference type="WBParaSite" id="PSAMB.scaffold1415size31776.g12996.t1">
    <property type="protein sequence ID" value="PSAMB.scaffold1415size31776.g12996.t1"/>
    <property type="gene ID" value="PSAMB.scaffold1415size31776.g12996"/>
</dbReference>
<name>A0A914V0C0_9BILA</name>
<keyword evidence="3" id="KW-1185">Reference proteome</keyword>
<reference evidence="4" key="1">
    <citation type="submission" date="2022-11" db="UniProtKB">
        <authorList>
            <consortium name="WormBaseParasite"/>
        </authorList>
    </citation>
    <scope>IDENTIFICATION</scope>
</reference>
<feature type="transmembrane region" description="Helical" evidence="1">
    <location>
        <begin position="881"/>
        <end position="901"/>
    </location>
</feature>
<keyword evidence="1" id="KW-0812">Transmembrane</keyword>
<keyword evidence="1" id="KW-0472">Membrane</keyword>
<sequence>MLFVASAALLSALLIVGSRADKLVLPVSSPALSGFAIVTLQNASTAFEFDFPTTGQGVVWSIHQSAVRYGPRLLEDCAKVAAAPALSGFKPMAVGGSRTITNLSSSDVLGHAIVFTKGDKMVACTNILPSDPESAQQRLLMARFRNERFVGTVHVLSLDDRVRLLPDLNSRNNESFKVGWALAAKWWNNADESASLTRCQEREQQWSPQSSRDSFIGIDAWRSVSIGTGGASFGLNNSLLMLFSIDKNGQKALIDCADLRAVNEQVAAAADGIIFAQPSPFHPVVSESAPPTAKIVNTCEDNDGVVPSALKSPMNDFSLYPTLTLFGTSTLLLKSVRQGDKCWLLRGMNGAAAVAEFFYPIVGSAIIADIDDGTSVVLAQLRHAFDSKDTRARWTLLPGRIGSYLTDLMCTAAPVVPECVDEPRRCPLFGRLDRLLGTPVVVAYNESTPLWFRATTDAFDANLVAGNSLQLDIGWTKACANLTLLRSGTRMAIASLQRHSPMRAPTVGQVRLDERPSDRESTIDLLANLEGEFNVSVHERPIDLTITAGPPCGQRTVGAQWTVGDDLLAQLRGRDLSIDQIQTVPGTLFSEKGIAFLGRTIVLSGKKELVCGTVLPAGDEGQQTKIAAAEFSGSITGFVKLMQVDEQSSTPTWPTEVVYELTKNGTPSREIEALEWTIVEVTENDNGSLPSCLIGTAFNPFQAQSKMNLNEICRENARLCPVGETGLRSGNLELNGRHATVVHNVPLDGPSTVIGRILRIKSTLYKDVVACAVIQDWKKLELDWMVVANRSRQEIQAELVERLGFQPYQIAVSYVRQFNGGGCATYAISITARADQLETVAAQYNRPEKRFNDDEPLICPPIPAPSDSDDSFIPPVAKGTFSSVSASILIIAILSLVPLIVTQNC</sequence>
<evidence type="ECO:0000256" key="1">
    <source>
        <dbReference type="SAM" id="Phobius"/>
    </source>
</evidence>
<dbReference type="Proteomes" id="UP000887566">
    <property type="component" value="Unplaced"/>
</dbReference>
<evidence type="ECO:0000313" key="3">
    <source>
        <dbReference type="Proteomes" id="UP000887566"/>
    </source>
</evidence>
<dbReference type="InterPro" id="IPR036423">
    <property type="entry name" value="SOD-like_Cu/Zn_dom_sf"/>
</dbReference>
<dbReference type="AlphaFoldDB" id="A0A914V0C0"/>